<accession>A0A4P7HLP4</accession>
<feature type="region of interest" description="Disordered" evidence="1">
    <location>
        <begin position="181"/>
        <end position="204"/>
    </location>
</feature>
<gene>
    <name evidence="2" type="ORF">E4191_10975</name>
</gene>
<protein>
    <submittedName>
        <fullName evidence="2">Uncharacterized protein</fullName>
    </submittedName>
</protein>
<proteinExistence type="predicted"/>
<dbReference type="Proteomes" id="UP000296374">
    <property type="component" value="Chromosome"/>
</dbReference>
<evidence type="ECO:0000313" key="2">
    <source>
        <dbReference type="EMBL" id="QBX35159.1"/>
    </source>
</evidence>
<dbReference type="RefSeq" id="WP_135313442.1">
    <property type="nucleotide sequence ID" value="NZ_CP038439.1"/>
</dbReference>
<evidence type="ECO:0000256" key="1">
    <source>
        <dbReference type="SAM" id="MobiDB-lite"/>
    </source>
</evidence>
<dbReference type="KEGG" id="plia:E4191_10975"/>
<name>A0A4P7HLP4_9RHOB</name>
<evidence type="ECO:0000313" key="3">
    <source>
        <dbReference type="Proteomes" id="UP000296374"/>
    </source>
</evidence>
<sequence length="204" mass="22488">MRAKHENGVFIGYEPTGDIVAAVSGTPEAIAAMRKRLEDAATPATNDRMEVWLVELDLIAPRKVSSSIEDDLRMQAYLTRLSAYPADVVREALLRRTWRFFPSWAELKDVCDELMKPRLAVLAALERAEQEAHERELGARSLPTEQTAVPTDGEAAARKAEAAHLVNEVLKGMKAKLAADEAAQEADAKAAQDSYAPFRTRGDE</sequence>
<feature type="region of interest" description="Disordered" evidence="1">
    <location>
        <begin position="133"/>
        <end position="160"/>
    </location>
</feature>
<organism evidence="2 3">
    <name type="scientific">Paracoccus liaowanqingii</name>
    <dbReference type="NCBI Taxonomy" id="2560053"/>
    <lineage>
        <taxon>Bacteria</taxon>
        <taxon>Pseudomonadati</taxon>
        <taxon>Pseudomonadota</taxon>
        <taxon>Alphaproteobacteria</taxon>
        <taxon>Rhodobacterales</taxon>
        <taxon>Paracoccaceae</taxon>
        <taxon>Paracoccus</taxon>
    </lineage>
</organism>
<dbReference type="EMBL" id="CP038439">
    <property type="protein sequence ID" value="QBX35159.1"/>
    <property type="molecule type" value="Genomic_DNA"/>
</dbReference>
<reference evidence="3" key="1">
    <citation type="submission" date="2019-03" db="EMBL/GenBank/DDBJ databases">
        <authorList>
            <person name="Li J."/>
        </authorList>
    </citation>
    <scope>NUCLEOTIDE SEQUENCE [LARGE SCALE GENOMIC DNA]</scope>
    <source>
        <strain evidence="3">2251</strain>
    </source>
</reference>
<dbReference type="AlphaFoldDB" id="A0A4P7HLP4"/>